<accession>A0ABD0NQ77</accession>
<dbReference type="AlphaFoldDB" id="A0ABD0NQ77"/>
<organism evidence="1 2">
    <name type="scientific">Cirrhinus mrigala</name>
    <name type="common">Mrigala</name>
    <dbReference type="NCBI Taxonomy" id="683832"/>
    <lineage>
        <taxon>Eukaryota</taxon>
        <taxon>Metazoa</taxon>
        <taxon>Chordata</taxon>
        <taxon>Craniata</taxon>
        <taxon>Vertebrata</taxon>
        <taxon>Euteleostomi</taxon>
        <taxon>Actinopterygii</taxon>
        <taxon>Neopterygii</taxon>
        <taxon>Teleostei</taxon>
        <taxon>Ostariophysi</taxon>
        <taxon>Cypriniformes</taxon>
        <taxon>Cyprinidae</taxon>
        <taxon>Labeoninae</taxon>
        <taxon>Labeonini</taxon>
        <taxon>Cirrhinus</taxon>
    </lineage>
</organism>
<keyword evidence="2" id="KW-1185">Reference proteome</keyword>
<feature type="non-terminal residue" evidence="1">
    <location>
        <position position="1"/>
    </location>
</feature>
<reference evidence="1 2" key="1">
    <citation type="submission" date="2024-05" db="EMBL/GenBank/DDBJ databases">
        <title>Genome sequencing and assembly of Indian major carp, Cirrhinus mrigala (Hamilton, 1822).</title>
        <authorList>
            <person name="Mohindra V."/>
            <person name="Chowdhury L.M."/>
            <person name="Lal K."/>
            <person name="Jena J.K."/>
        </authorList>
    </citation>
    <scope>NUCLEOTIDE SEQUENCE [LARGE SCALE GENOMIC DNA]</scope>
    <source>
        <strain evidence="1">CM1030</strain>
        <tissue evidence="1">Blood</tissue>
    </source>
</reference>
<dbReference type="Proteomes" id="UP001529510">
    <property type="component" value="Unassembled WGS sequence"/>
</dbReference>
<gene>
    <name evidence="1" type="ORF">M9458_039846</name>
</gene>
<dbReference type="EMBL" id="JAMKFB020000020">
    <property type="protein sequence ID" value="KAL0164093.1"/>
    <property type="molecule type" value="Genomic_DNA"/>
</dbReference>
<evidence type="ECO:0000313" key="2">
    <source>
        <dbReference type="Proteomes" id="UP001529510"/>
    </source>
</evidence>
<proteinExistence type="predicted"/>
<feature type="non-terminal residue" evidence="1">
    <location>
        <position position="117"/>
    </location>
</feature>
<evidence type="ECO:0000313" key="1">
    <source>
        <dbReference type="EMBL" id="KAL0164093.1"/>
    </source>
</evidence>
<sequence>KLKFTAIWNQSVELYNENCLSLSCSGPYTVYLSACAKNYNVEWVANLTLEQGNKSFHLQTLRNGECQQMQSVFMLSDKSNVTLKVERTKDTFEIDTLFLGLHYMLGAQCFHIPLPDK</sequence>
<name>A0ABD0NQ77_CIRMR</name>
<comment type="caution">
    <text evidence="1">The sequence shown here is derived from an EMBL/GenBank/DDBJ whole genome shotgun (WGS) entry which is preliminary data.</text>
</comment>
<protein>
    <submittedName>
        <fullName evidence="1">Uncharacterized protein</fullName>
    </submittedName>
</protein>